<feature type="chain" id="PRO_5028503779" description="Carboxylic ester hydrolase" evidence="6">
    <location>
        <begin position="20"/>
        <end position="542"/>
    </location>
</feature>
<evidence type="ECO:0000259" key="7">
    <source>
        <dbReference type="Pfam" id="PF00135"/>
    </source>
</evidence>
<dbReference type="PROSITE" id="PS00122">
    <property type="entry name" value="CARBOXYLESTERASE_B_1"/>
    <property type="match status" value="1"/>
</dbReference>
<reference evidence="8" key="1">
    <citation type="journal article" date="2019" name="Sci. Rep.">
        <title>Antennal transcriptome analyses and olfactory protein identification in an important wood-boring moth pest, Streltzoviella insularis (Lepidoptera: Cossidae).</title>
        <authorList>
            <person name="Yang Y"/>
            <person name="Li W"/>
            <person name="Tao J Zong.S."/>
        </authorList>
    </citation>
    <scope>NUCLEOTIDE SEQUENCE</scope>
    <source>
        <tissue evidence="8">Antennae</tissue>
    </source>
</reference>
<keyword evidence="4" id="KW-1015">Disulfide bond</keyword>
<keyword evidence="6" id="KW-0732">Signal</keyword>
<evidence type="ECO:0000313" key="8">
    <source>
        <dbReference type="EMBL" id="QLI62122.1"/>
    </source>
</evidence>
<comment type="similarity">
    <text evidence="1 6">Belongs to the type-B carboxylesterase/lipase family.</text>
</comment>
<evidence type="ECO:0000256" key="2">
    <source>
        <dbReference type="ARBA" id="ARBA00022487"/>
    </source>
</evidence>
<keyword evidence="5" id="KW-0325">Glycoprotein</keyword>
<keyword evidence="2" id="KW-0719">Serine esterase</keyword>
<dbReference type="Pfam" id="PF00135">
    <property type="entry name" value="COesterase"/>
    <property type="match status" value="1"/>
</dbReference>
<proteinExistence type="evidence at transcript level"/>
<feature type="signal peptide" evidence="6">
    <location>
        <begin position="1"/>
        <end position="19"/>
    </location>
</feature>
<reference evidence="8" key="2">
    <citation type="submission" date="2020-04" db="EMBL/GenBank/DDBJ databases">
        <authorList>
            <person name="Yang Y."/>
        </authorList>
    </citation>
    <scope>NUCLEOTIDE SEQUENCE</scope>
    <source>
        <tissue evidence="8">Antennae</tissue>
    </source>
</reference>
<dbReference type="InterPro" id="IPR002018">
    <property type="entry name" value="CarbesteraseB"/>
</dbReference>
<dbReference type="InterPro" id="IPR019826">
    <property type="entry name" value="Carboxylesterase_B_AS"/>
</dbReference>
<dbReference type="AlphaFoldDB" id="A0A7D5YK75"/>
<dbReference type="GO" id="GO:0052689">
    <property type="term" value="F:carboxylic ester hydrolase activity"/>
    <property type="evidence" value="ECO:0007669"/>
    <property type="project" value="UniProtKB-KW"/>
</dbReference>
<dbReference type="EC" id="3.1.1.-" evidence="6"/>
<dbReference type="EMBL" id="MT386838">
    <property type="protein sequence ID" value="QLI62122.1"/>
    <property type="molecule type" value="mRNA"/>
</dbReference>
<evidence type="ECO:0000256" key="1">
    <source>
        <dbReference type="ARBA" id="ARBA00005964"/>
    </source>
</evidence>
<organism evidence="8">
    <name type="scientific">Streltzoviella insularis</name>
    <dbReference type="NCBI Taxonomy" id="1206366"/>
    <lineage>
        <taxon>Eukaryota</taxon>
        <taxon>Metazoa</taxon>
        <taxon>Ecdysozoa</taxon>
        <taxon>Arthropoda</taxon>
        <taxon>Hexapoda</taxon>
        <taxon>Insecta</taxon>
        <taxon>Pterygota</taxon>
        <taxon>Neoptera</taxon>
        <taxon>Endopterygota</taxon>
        <taxon>Lepidoptera</taxon>
        <taxon>Glossata</taxon>
        <taxon>Ditrysia</taxon>
        <taxon>Cossoidea</taxon>
        <taxon>Cossidae</taxon>
        <taxon>Cossinae</taxon>
        <taxon>Streltzoviella</taxon>
    </lineage>
</organism>
<evidence type="ECO:0000256" key="4">
    <source>
        <dbReference type="ARBA" id="ARBA00023157"/>
    </source>
</evidence>
<dbReference type="InterPro" id="IPR029058">
    <property type="entry name" value="AB_hydrolase_fold"/>
</dbReference>
<accession>A0A7D5YK75</accession>
<sequence length="542" mass="60910">MGSRLHWTVLVSLWAARLARDPTPPMRISSGLVRGELARDGSHARYLALPYATFIGRFQPPGPEPRWDGVFEAINENVKCHQRIGSSIVIGEEHCLTLNVFTPLDATPEAPVPVMVFIHGGGFYDGSGTPFLYGPEYLVNKGIVLVTINYRLNIQGFVCLGIKEAPGNAGMKDQVAALRWVQRNIRAFGGDPDNVTIFGESAGAASVSYHILSPMSKGLFHKAILQSGSSLAAWAYQFNPVYMASLLAKVMLYKSQDPYELYNFFMNKSDAELIVSRVPRKEGNVIISELLYVPCTERVIEGIEPFLTEIPYDILAKGNYNKVPMIIGTNSEEGFFFARLENDTTLPKIEFEKSIPKDLAFPTEREKKEAAERLKKLIMGDEEISKETLLKLSKLHGEPYFAYPALAETELVLQNNDKPVYNYVLSYSGRRNLPKIISGKPFKDAPGATHADDLFYLFNPLPVPTLFETKMINRMTTLWTNFAKIGDPTPVVTELLPQKWLPTNSSLPQAFVIDEEFSAAPLWGSETLRYWHELYTKYRRKH</sequence>
<dbReference type="Gene3D" id="3.40.50.1820">
    <property type="entry name" value="alpha/beta hydrolase"/>
    <property type="match status" value="1"/>
</dbReference>
<feature type="domain" description="Carboxylesterase type B" evidence="7">
    <location>
        <begin position="26"/>
        <end position="518"/>
    </location>
</feature>
<dbReference type="PANTHER" id="PTHR43142:SF1">
    <property type="entry name" value="CARBOXYLIC ESTER HYDROLASE"/>
    <property type="match status" value="1"/>
</dbReference>
<evidence type="ECO:0000256" key="5">
    <source>
        <dbReference type="ARBA" id="ARBA00023180"/>
    </source>
</evidence>
<dbReference type="PANTHER" id="PTHR43142">
    <property type="entry name" value="CARBOXYLIC ESTER HYDROLASE"/>
    <property type="match status" value="1"/>
</dbReference>
<evidence type="ECO:0000256" key="6">
    <source>
        <dbReference type="RuleBase" id="RU361235"/>
    </source>
</evidence>
<keyword evidence="3 6" id="KW-0378">Hydrolase</keyword>
<protein>
    <recommendedName>
        <fullName evidence="6">Carboxylic ester hydrolase</fullName>
        <ecNumber evidence="6">3.1.1.-</ecNumber>
    </recommendedName>
</protein>
<dbReference type="SUPFAM" id="SSF53474">
    <property type="entry name" value="alpha/beta-Hydrolases"/>
    <property type="match status" value="1"/>
</dbReference>
<name>A0A7D5YK75_9NEOP</name>
<evidence type="ECO:0000256" key="3">
    <source>
        <dbReference type="ARBA" id="ARBA00022801"/>
    </source>
</evidence>